<keyword evidence="1" id="KW-1133">Transmembrane helix</keyword>
<evidence type="ECO:0000259" key="2">
    <source>
        <dbReference type="Pfam" id="PF02698"/>
    </source>
</evidence>
<organism evidence="3 4">
    <name type="scientific">Fructobacillus durionis</name>
    <dbReference type="NCBI Taxonomy" id="283737"/>
    <lineage>
        <taxon>Bacteria</taxon>
        <taxon>Bacillati</taxon>
        <taxon>Bacillota</taxon>
        <taxon>Bacilli</taxon>
        <taxon>Lactobacillales</taxon>
        <taxon>Lactobacillaceae</taxon>
        <taxon>Fructobacillus</taxon>
    </lineage>
</organism>
<feature type="transmembrane region" description="Helical" evidence="1">
    <location>
        <begin position="12"/>
        <end position="32"/>
    </location>
</feature>
<dbReference type="CDD" id="cd06259">
    <property type="entry name" value="YdcF-like"/>
    <property type="match status" value="1"/>
</dbReference>
<dbReference type="Proteomes" id="UP000199376">
    <property type="component" value="Unassembled WGS sequence"/>
</dbReference>
<evidence type="ECO:0000313" key="4">
    <source>
        <dbReference type="Proteomes" id="UP000199376"/>
    </source>
</evidence>
<feature type="transmembrane region" description="Helical" evidence="1">
    <location>
        <begin position="252"/>
        <end position="280"/>
    </location>
</feature>
<dbReference type="GO" id="GO:0043164">
    <property type="term" value="P:Gram-negative-bacterium-type cell wall biogenesis"/>
    <property type="evidence" value="ECO:0007669"/>
    <property type="project" value="TreeGrafter"/>
</dbReference>
<evidence type="ECO:0000313" key="3">
    <source>
        <dbReference type="EMBL" id="SFC11135.1"/>
    </source>
</evidence>
<proteinExistence type="predicted"/>
<keyword evidence="4" id="KW-1185">Reference proteome</keyword>
<dbReference type="RefSeq" id="WP_091502763.1">
    <property type="nucleotide sequence ID" value="NZ_FOLI01000005.1"/>
</dbReference>
<reference evidence="3 4" key="1">
    <citation type="submission" date="2016-10" db="EMBL/GenBank/DDBJ databases">
        <authorList>
            <person name="de Groot N.N."/>
        </authorList>
    </citation>
    <scope>NUCLEOTIDE SEQUENCE [LARGE SCALE GENOMIC DNA]</scope>
    <source>
        <strain evidence="3 4">DSM 19113</strain>
    </source>
</reference>
<dbReference type="STRING" id="283737.SAMN05660453_1097"/>
<dbReference type="Gene3D" id="3.40.50.620">
    <property type="entry name" value="HUPs"/>
    <property type="match status" value="1"/>
</dbReference>
<evidence type="ECO:0000256" key="1">
    <source>
        <dbReference type="SAM" id="Phobius"/>
    </source>
</evidence>
<dbReference type="InterPro" id="IPR014729">
    <property type="entry name" value="Rossmann-like_a/b/a_fold"/>
</dbReference>
<accession>A0A1I1GI81</accession>
<keyword evidence="1" id="KW-0472">Membrane</keyword>
<sequence length="281" mass="31982">MAFTHEWGDDVALFILLLLTTILVLALAWLSWGIWWRLRMRPMMLLLTIFLLILLIMAWSGMAFSMKNVILKSLWQGAFAILILLDAGWCLTLFAMKGYEYRHRKVPQVQDMIVLGAYLKDGHEVGPILAGRINRAMDLAIQQGSQATVIFTGGQGFDEQLPEGVAMKAYAERTFDYPEKQLLVESSSRNTFQNLTFSKEKLHDLNQTILIATSDYHVLRASFLARRVGLSAQVIGAKTTIRVRWRGRLREYLALINLQQGAVLILIALIFGIIFLMNFFL</sequence>
<name>A0A1I1GI81_9LACO</name>
<dbReference type="EMBL" id="FOLI01000005">
    <property type="protein sequence ID" value="SFC11135.1"/>
    <property type="molecule type" value="Genomic_DNA"/>
</dbReference>
<gene>
    <name evidence="3" type="ORF">SAMN05660453_1097</name>
</gene>
<dbReference type="PANTHER" id="PTHR30336:SF4">
    <property type="entry name" value="ENVELOPE BIOGENESIS FACTOR ELYC"/>
    <property type="match status" value="1"/>
</dbReference>
<dbReference type="PANTHER" id="PTHR30336">
    <property type="entry name" value="INNER MEMBRANE PROTEIN, PROBABLE PERMEASE"/>
    <property type="match status" value="1"/>
</dbReference>
<dbReference type="GO" id="GO:0005886">
    <property type="term" value="C:plasma membrane"/>
    <property type="evidence" value="ECO:0007669"/>
    <property type="project" value="TreeGrafter"/>
</dbReference>
<keyword evidence="1" id="KW-0812">Transmembrane</keyword>
<feature type="transmembrane region" description="Helical" evidence="1">
    <location>
        <begin position="74"/>
        <end position="95"/>
    </location>
</feature>
<feature type="domain" description="DUF218" evidence="2">
    <location>
        <begin position="112"/>
        <end position="253"/>
    </location>
</feature>
<dbReference type="InterPro" id="IPR003848">
    <property type="entry name" value="DUF218"/>
</dbReference>
<dbReference type="OrthoDB" id="9782395at2"/>
<dbReference type="InterPro" id="IPR051599">
    <property type="entry name" value="Cell_Envelope_Assoc"/>
</dbReference>
<protein>
    <submittedName>
        <fullName evidence="3">Uncharacterized SAM-binding protein YcdF, DUF218 family</fullName>
    </submittedName>
</protein>
<dbReference type="Pfam" id="PF02698">
    <property type="entry name" value="DUF218"/>
    <property type="match status" value="1"/>
</dbReference>
<feature type="transmembrane region" description="Helical" evidence="1">
    <location>
        <begin position="44"/>
        <end position="62"/>
    </location>
</feature>
<dbReference type="GO" id="GO:0000270">
    <property type="term" value="P:peptidoglycan metabolic process"/>
    <property type="evidence" value="ECO:0007669"/>
    <property type="project" value="TreeGrafter"/>
</dbReference>
<dbReference type="AlphaFoldDB" id="A0A1I1GI81"/>